<dbReference type="PANTHER" id="PTHR33376">
    <property type="match status" value="1"/>
</dbReference>
<dbReference type="InterPro" id="IPR018389">
    <property type="entry name" value="DctP_fam"/>
</dbReference>
<accession>A0A3Q9QV52</accession>
<dbReference type="Proteomes" id="UP000282892">
    <property type="component" value="Chromosome"/>
</dbReference>
<dbReference type="GO" id="GO:0055085">
    <property type="term" value="P:transmembrane transport"/>
    <property type="evidence" value="ECO:0007669"/>
    <property type="project" value="InterPro"/>
</dbReference>
<keyword evidence="2" id="KW-0813">Transport</keyword>
<dbReference type="Pfam" id="PF03480">
    <property type="entry name" value="DctP"/>
    <property type="match status" value="1"/>
</dbReference>
<evidence type="ECO:0000256" key="3">
    <source>
        <dbReference type="ARBA" id="ARBA00022729"/>
    </source>
</evidence>
<evidence type="ECO:0000313" key="4">
    <source>
        <dbReference type="EMBL" id="AZU62300.1"/>
    </source>
</evidence>
<dbReference type="NCBIfam" id="NF037995">
    <property type="entry name" value="TRAP_S1"/>
    <property type="match status" value="1"/>
</dbReference>
<dbReference type="Gene3D" id="3.40.190.170">
    <property type="entry name" value="Bacterial extracellular solute-binding protein, family 7"/>
    <property type="match status" value="1"/>
</dbReference>
<evidence type="ECO:0000256" key="2">
    <source>
        <dbReference type="ARBA" id="ARBA00022448"/>
    </source>
</evidence>
<dbReference type="RefSeq" id="WP_127487010.1">
    <property type="nucleotide sequence ID" value="NZ_CP022572.1"/>
</dbReference>
<dbReference type="AlphaFoldDB" id="A0A3Q9QV52"/>
<dbReference type="InterPro" id="IPR004682">
    <property type="entry name" value="TRAP_DctP"/>
</dbReference>
<evidence type="ECO:0000256" key="1">
    <source>
        <dbReference type="ARBA" id="ARBA00009023"/>
    </source>
</evidence>
<dbReference type="EMBL" id="CP022572">
    <property type="protein sequence ID" value="AZU62300.1"/>
    <property type="molecule type" value="Genomic_DNA"/>
</dbReference>
<dbReference type="InterPro" id="IPR038404">
    <property type="entry name" value="TRAP_DctP_sf"/>
</dbReference>
<dbReference type="PIRSF" id="PIRSF006470">
    <property type="entry name" value="DctB"/>
    <property type="match status" value="1"/>
</dbReference>
<evidence type="ECO:0008006" key="6">
    <source>
        <dbReference type="Google" id="ProtNLM"/>
    </source>
</evidence>
<reference evidence="4 5" key="1">
    <citation type="submission" date="2017-07" db="EMBL/GenBank/DDBJ databases">
        <title>The complete genome sequence of Bacillus mesonae strain H20-5, an efficient strain improving plant abiotic stress resistance.</title>
        <authorList>
            <person name="Kim S.Y."/>
            <person name="Song H."/>
            <person name="Sang M.K."/>
            <person name="Weon H.-Y."/>
            <person name="Song J."/>
        </authorList>
    </citation>
    <scope>NUCLEOTIDE SEQUENCE [LARGE SCALE GENOMIC DNA]</scope>
    <source>
        <strain evidence="4 5">H20-5</strain>
    </source>
</reference>
<protein>
    <recommendedName>
        <fullName evidence="6">C4-dicarboxylate ABC transporter substrate-binding protein</fullName>
    </recommendedName>
</protein>
<keyword evidence="3" id="KW-0732">Signal</keyword>
<keyword evidence="5" id="KW-1185">Reference proteome</keyword>
<comment type="similarity">
    <text evidence="1">Belongs to the bacterial solute-binding protein 7 family.</text>
</comment>
<dbReference type="KEGG" id="nmk:CHR53_13960"/>
<evidence type="ECO:0000313" key="5">
    <source>
        <dbReference type="Proteomes" id="UP000282892"/>
    </source>
</evidence>
<dbReference type="PANTHER" id="PTHR33376:SF7">
    <property type="entry name" value="C4-DICARBOXYLATE-BINDING PROTEIN DCTB"/>
    <property type="match status" value="1"/>
</dbReference>
<dbReference type="OrthoDB" id="9776801at2"/>
<gene>
    <name evidence="4" type="ORF">CHR53_13960</name>
</gene>
<sequence>MGKFRLKVIFFTIVSIVLILSGCSAGKEAGTVGADGKKVVIRMANLVSDNNFLHTGYKKFKEVAEKESNGQIEVQIYNNGTLTPSEDMEYEMLQTGVLDVVTNAGFVVASNAHAPSYSIFDVPFLFSNEEEMYKLTDGEYGEILKKDLEEKSNAYFLGTFSIGSFAIANNKHEVREPSDLKGLKIRSTTTPLQAGTIAAMGANPTPISYGEIFTSLQQGTIDGVQTTTPLIHADRFYEVADNLTLTRHFPLPHILMVNKDFYDGLTDELKRVVDKAANKQIKYARELAVKAEKKAIEGMEKKGVKVVELTPEELELFKKSVQPAIDKNIDRVGKENYETALKLLGKTE</sequence>
<dbReference type="PROSITE" id="PS51257">
    <property type="entry name" value="PROKAR_LIPOPROTEIN"/>
    <property type="match status" value="1"/>
</dbReference>
<name>A0A3Q9QV52_9BACI</name>
<dbReference type="NCBIfam" id="TIGR00787">
    <property type="entry name" value="dctP"/>
    <property type="match status" value="1"/>
</dbReference>
<proteinExistence type="inferred from homology"/>
<organism evidence="4 5">
    <name type="scientific">Neobacillus mesonae</name>
    <dbReference type="NCBI Taxonomy" id="1193713"/>
    <lineage>
        <taxon>Bacteria</taxon>
        <taxon>Bacillati</taxon>
        <taxon>Bacillota</taxon>
        <taxon>Bacilli</taxon>
        <taxon>Bacillales</taxon>
        <taxon>Bacillaceae</taxon>
        <taxon>Neobacillus</taxon>
    </lineage>
</organism>
<dbReference type="STRING" id="1193713.GCA_001636315_05228"/>
<dbReference type="GO" id="GO:0030288">
    <property type="term" value="C:outer membrane-bounded periplasmic space"/>
    <property type="evidence" value="ECO:0007669"/>
    <property type="project" value="InterPro"/>
</dbReference>
<dbReference type="CDD" id="cd13603">
    <property type="entry name" value="PBP2_TRAP_Siap_TeaA_like"/>
    <property type="match status" value="1"/>
</dbReference>